<keyword evidence="2" id="KW-0808">Transferase</keyword>
<organism evidence="4 5">
    <name type="scientific">Elysia marginata</name>
    <dbReference type="NCBI Taxonomy" id="1093978"/>
    <lineage>
        <taxon>Eukaryota</taxon>
        <taxon>Metazoa</taxon>
        <taxon>Spiralia</taxon>
        <taxon>Lophotrochozoa</taxon>
        <taxon>Mollusca</taxon>
        <taxon>Gastropoda</taxon>
        <taxon>Heterobranchia</taxon>
        <taxon>Euthyneura</taxon>
        <taxon>Panpulmonata</taxon>
        <taxon>Sacoglossa</taxon>
        <taxon>Placobranchoidea</taxon>
        <taxon>Plakobranchidae</taxon>
        <taxon>Elysia</taxon>
    </lineage>
</organism>
<dbReference type="AlphaFoldDB" id="A0AAV4EKC5"/>
<gene>
    <name evidence="4" type="ORF">ElyMa_003539000</name>
</gene>
<dbReference type="GO" id="GO:0008119">
    <property type="term" value="F:thiopurine S-methyltransferase activity"/>
    <property type="evidence" value="ECO:0007669"/>
    <property type="project" value="TreeGrafter"/>
</dbReference>
<dbReference type="SUPFAM" id="SSF53335">
    <property type="entry name" value="S-adenosyl-L-methionine-dependent methyltransferases"/>
    <property type="match status" value="1"/>
</dbReference>
<protein>
    <submittedName>
        <fullName evidence="4">Thiopurine S-methyltransferase</fullName>
    </submittedName>
</protein>
<comment type="caution">
    <text evidence="4">The sequence shown here is derived from an EMBL/GenBank/DDBJ whole genome shotgun (WGS) entry which is preliminary data.</text>
</comment>
<dbReference type="GO" id="GO:0032259">
    <property type="term" value="P:methylation"/>
    <property type="evidence" value="ECO:0007669"/>
    <property type="project" value="UniProtKB-KW"/>
</dbReference>
<dbReference type="EMBL" id="BMAT01007243">
    <property type="protein sequence ID" value="GFR60726.1"/>
    <property type="molecule type" value="Genomic_DNA"/>
</dbReference>
<evidence type="ECO:0000256" key="1">
    <source>
        <dbReference type="ARBA" id="ARBA00022603"/>
    </source>
</evidence>
<dbReference type="Pfam" id="PF05724">
    <property type="entry name" value="TPMT"/>
    <property type="match status" value="1"/>
</dbReference>
<dbReference type="InterPro" id="IPR008854">
    <property type="entry name" value="TPMT"/>
</dbReference>
<sequence>MTQELNRTAPGLFHTDVVKYWQQRYDGGDTYWLRKEATAMLVKHYNKLNPEGKAQNMLLPLCGKSVDLDWLSSQGVPLVVGVDCLLAVLREVSVRSGQSWIQTQVSESGSDFQLLERSDGKMKLYSGDMLRFSTEIAGTFDAMWERGSLIILPPTDINKYAELLKSLLNPGGRILLESIEFDKDAIDPATDYMPFPPFPYFPKDIRLLFEPECTVEYLDKSACKWKYGKETHLVIYLITKKNM</sequence>
<evidence type="ECO:0000256" key="2">
    <source>
        <dbReference type="ARBA" id="ARBA00022679"/>
    </source>
</evidence>
<name>A0AAV4EKC5_9GAST</name>
<proteinExistence type="predicted"/>
<dbReference type="PANTHER" id="PTHR10259:SF11">
    <property type="entry name" value="THIOPURINE S-METHYLTRANSFERASE"/>
    <property type="match status" value="1"/>
</dbReference>
<dbReference type="InterPro" id="IPR029063">
    <property type="entry name" value="SAM-dependent_MTases_sf"/>
</dbReference>
<evidence type="ECO:0000256" key="3">
    <source>
        <dbReference type="ARBA" id="ARBA00022691"/>
    </source>
</evidence>
<evidence type="ECO:0000313" key="5">
    <source>
        <dbReference type="Proteomes" id="UP000762676"/>
    </source>
</evidence>
<keyword evidence="1" id="KW-0489">Methyltransferase</keyword>
<dbReference type="Gene3D" id="3.40.50.150">
    <property type="entry name" value="Vaccinia Virus protein VP39"/>
    <property type="match status" value="1"/>
</dbReference>
<dbReference type="PANTHER" id="PTHR10259">
    <property type="entry name" value="THIOPURINE S-METHYLTRANSFERASE"/>
    <property type="match status" value="1"/>
</dbReference>
<evidence type="ECO:0000313" key="4">
    <source>
        <dbReference type="EMBL" id="GFR60726.1"/>
    </source>
</evidence>
<keyword evidence="5" id="KW-1185">Reference proteome</keyword>
<dbReference type="Proteomes" id="UP000762676">
    <property type="component" value="Unassembled WGS sequence"/>
</dbReference>
<keyword evidence="3" id="KW-0949">S-adenosyl-L-methionine</keyword>
<accession>A0AAV4EKC5</accession>
<reference evidence="4 5" key="1">
    <citation type="journal article" date="2021" name="Elife">
        <title>Chloroplast acquisition without the gene transfer in kleptoplastic sea slugs, Plakobranchus ocellatus.</title>
        <authorList>
            <person name="Maeda T."/>
            <person name="Takahashi S."/>
            <person name="Yoshida T."/>
            <person name="Shimamura S."/>
            <person name="Takaki Y."/>
            <person name="Nagai Y."/>
            <person name="Toyoda A."/>
            <person name="Suzuki Y."/>
            <person name="Arimoto A."/>
            <person name="Ishii H."/>
            <person name="Satoh N."/>
            <person name="Nishiyama T."/>
            <person name="Hasebe M."/>
            <person name="Maruyama T."/>
            <person name="Minagawa J."/>
            <person name="Obokata J."/>
            <person name="Shigenobu S."/>
        </authorList>
    </citation>
    <scope>NUCLEOTIDE SEQUENCE [LARGE SCALE GENOMIC DNA]</scope>
</reference>
<dbReference type="PROSITE" id="PS51585">
    <property type="entry name" value="SAM_MT_TPMT"/>
    <property type="match status" value="1"/>
</dbReference>